<keyword evidence="4" id="KW-1185">Reference proteome</keyword>
<gene>
    <name evidence="3" type="ORF">HF999_12995</name>
</gene>
<dbReference type="Proteomes" id="UP000582646">
    <property type="component" value="Unassembled WGS sequence"/>
</dbReference>
<proteinExistence type="predicted"/>
<evidence type="ECO:0000313" key="3">
    <source>
        <dbReference type="EMBL" id="NKY19286.1"/>
    </source>
</evidence>
<reference evidence="3 4" key="1">
    <citation type="submission" date="2020-04" db="EMBL/GenBank/DDBJ databases">
        <title>MicrobeNet Type strains.</title>
        <authorList>
            <person name="Nicholson A.C."/>
        </authorList>
    </citation>
    <scope>NUCLEOTIDE SEQUENCE [LARGE SCALE GENOMIC DNA]</scope>
    <source>
        <strain evidence="3 4">DSM 44113</strain>
    </source>
</reference>
<keyword evidence="2" id="KW-1133">Transmembrane helix</keyword>
<accession>A0A846X432</accession>
<dbReference type="AlphaFoldDB" id="A0A846X432"/>
<evidence type="ECO:0000256" key="2">
    <source>
        <dbReference type="SAM" id="Phobius"/>
    </source>
</evidence>
<dbReference type="EMBL" id="JAAXOQ010000016">
    <property type="protein sequence ID" value="NKY19286.1"/>
    <property type="molecule type" value="Genomic_DNA"/>
</dbReference>
<dbReference type="Pfam" id="PF12028">
    <property type="entry name" value="DUF3515"/>
    <property type="match status" value="1"/>
</dbReference>
<protein>
    <submittedName>
        <fullName evidence="3">DUF3515 domain-containing protein</fullName>
    </submittedName>
</protein>
<evidence type="ECO:0000313" key="4">
    <source>
        <dbReference type="Proteomes" id="UP000582646"/>
    </source>
</evidence>
<organism evidence="3 4">
    <name type="scientific">Tsukamurella spumae</name>
    <dbReference type="NCBI Taxonomy" id="44753"/>
    <lineage>
        <taxon>Bacteria</taxon>
        <taxon>Bacillati</taxon>
        <taxon>Actinomycetota</taxon>
        <taxon>Actinomycetes</taxon>
        <taxon>Mycobacteriales</taxon>
        <taxon>Tsukamurellaceae</taxon>
        <taxon>Tsukamurella</taxon>
    </lineage>
</organism>
<feature type="region of interest" description="Disordered" evidence="1">
    <location>
        <begin position="1"/>
        <end position="20"/>
    </location>
</feature>
<feature type="transmembrane region" description="Helical" evidence="2">
    <location>
        <begin position="24"/>
        <end position="46"/>
    </location>
</feature>
<keyword evidence="2" id="KW-0812">Transmembrane</keyword>
<sequence>MSDADDTTTEGAQDPTPRTRRSPAFLATAVALPVAVLACFITFLILAQNKQGDARDAAEAGHLKSIAAPSSGDAACGALLGALPADLDGFRRTDATDPSGFARWTKDTAGAVELRCGTDRPAELTPTAKLQIINGVQWLQAVPAGAPAPDGGAYWTAVDHRPYVTLWVPDGAGTSAVQATSDAIRAHLGQASLDLGK</sequence>
<comment type="caution">
    <text evidence="3">The sequence shown here is derived from an EMBL/GenBank/DDBJ whole genome shotgun (WGS) entry which is preliminary data.</text>
</comment>
<dbReference type="RefSeq" id="WP_168546287.1">
    <property type="nucleotide sequence ID" value="NZ_BAAAKS010000012.1"/>
</dbReference>
<dbReference type="InterPro" id="IPR021903">
    <property type="entry name" value="DUF3515"/>
</dbReference>
<evidence type="ECO:0000256" key="1">
    <source>
        <dbReference type="SAM" id="MobiDB-lite"/>
    </source>
</evidence>
<keyword evidence="2" id="KW-0472">Membrane</keyword>
<name>A0A846X432_9ACTN</name>